<dbReference type="PANTHER" id="PTHR28083">
    <property type="entry name" value="GOOD FOR FULL DBP5 ACTIVITY PROTEIN 2"/>
    <property type="match status" value="1"/>
</dbReference>
<dbReference type="InterPro" id="IPR040151">
    <property type="entry name" value="Gfd2/YDR514C-like"/>
</dbReference>
<gene>
    <name evidence="3" type="ORF">K435DRAFT_965933</name>
</gene>
<dbReference type="GO" id="GO:0005634">
    <property type="term" value="C:nucleus"/>
    <property type="evidence" value="ECO:0007669"/>
    <property type="project" value="TreeGrafter"/>
</dbReference>
<dbReference type="EMBL" id="ML179177">
    <property type="protein sequence ID" value="THU96466.1"/>
    <property type="molecule type" value="Genomic_DNA"/>
</dbReference>
<accession>A0A4S8M2V7</accession>
<dbReference type="OrthoDB" id="5953249at2759"/>
<dbReference type="InterPro" id="IPR048519">
    <property type="entry name" value="Gfd2/YDR514C-like_C"/>
</dbReference>
<organism evidence="3 4">
    <name type="scientific">Dendrothele bispora (strain CBS 962.96)</name>
    <dbReference type="NCBI Taxonomy" id="1314807"/>
    <lineage>
        <taxon>Eukaryota</taxon>
        <taxon>Fungi</taxon>
        <taxon>Dikarya</taxon>
        <taxon>Basidiomycota</taxon>
        <taxon>Agaricomycotina</taxon>
        <taxon>Agaricomycetes</taxon>
        <taxon>Agaricomycetidae</taxon>
        <taxon>Agaricales</taxon>
        <taxon>Agaricales incertae sedis</taxon>
        <taxon>Dendrothele</taxon>
    </lineage>
</organism>
<evidence type="ECO:0000259" key="2">
    <source>
        <dbReference type="Pfam" id="PF21762"/>
    </source>
</evidence>
<dbReference type="Proteomes" id="UP000297245">
    <property type="component" value="Unassembled WGS sequence"/>
</dbReference>
<sequence>MSDFTLVDPKGWQYDLHSVYSAYIGYFQINNVPWYERSWGHLFSSFEDFLAFSWPVIVVTDAWTGKAHIVTRLNSIGTFLKMIKTRFGETLPQAPNILEVTPFETSNRHLRNVSDYNTYRKLHNTLPAAILSALKQRIRNGEPKAIKELWDKRDKTFLSMDFEWSERNEKSCLEWGYAAIRCGHLNSLGHWPPVPDTNYRKGHFIMQEYADKAVNKYCPNYPWHYAFGDSQVMSKTKLPQVIQAVISSLASPDSETIPNNLVLVVHGASGDLARMEEMKIKLPHNMLIIDLSVYERVLFSQNLRHPMADPKTGLYPRQPGTTLSLENLLRSLTHPAPLLNGTTTTTTAMTTAPQEAPKPLPVNLPNVMMHNAGNDAFLMLFALQMLLEPEGTKVPTITNQGVKRAMAQAQAQAVAVQHAQQAAGMMMGGVGVGVGAGGGGANGLMGMIPQMSMPPGMGMGMGGMAPGISVSMSMSMGPQGVGGGMKVQKPRLSVYDLSNEFGQMRVDPGSAGVPSPMGNGTFNGKRSGSKSPGDPTRLSPGTPGFGAGKTNSGSGNGSRSSRRLSGFDWGT</sequence>
<evidence type="ECO:0000313" key="3">
    <source>
        <dbReference type="EMBL" id="THU96466.1"/>
    </source>
</evidence>
<name>A0A4S8M2V7_DENBC</name>
<reference evidence="3 4" key="1">
    <citation type="journal article" date="2019" name="Nat. Ecol. Evol.">
        <title>Megaphylogeny resolves global patterns of mushroom evolution.</title>
        <authorList>
            <person name="Varga T."/>
            <person name="Krizsan K."/>
            <person name="Foldi C."/>
            <person name="Dima B."/>
            <person name="Sanchez-Garcia M."/>
            <person name="Sanchez-Ramirez S."/>
            <person name="Szollosi G.J."/>
            <person name="Szarkandi J.G."/>
            <person name="Papp V."/>
            <person name="Albert L."/>
            <person name="Andreopoulos W."/>
            <person name="Angelini C."/>
            <person name="Antonin V."/>
            <person name="Barry K.W."/>
            <person name="Bougher N.L."/>
            <person name="Buchanan P."/>
            <person name="Buyck B."/>
            <person name="Bense V."/>
            <person name="Catcheside P."/>
            <person name="Chovatia M."/>
            <person name="Cooper J."/>
            <person name="Damon W."/>
            <person name="Desjardin D."/>
            <person name="Finy P."/>
            <person name="Geml J."/>
            <person name="Haridas S."/>
            <person name="Hughes K."/>
            <person name="Justo A."/>
            <person name="Karasinski D."/>
            <person name="Kautmanova I."/>
            <person name="Kiss B."/>
            <person name="Kocsube S."/>
            <person name="Kotiranta H."/>
            <person name="LaButti K.M."/>
            <person name="Lechner B.E."/>
            <person name="Liimatainen K."/>
            <person name="Lipzen A."/>
            <person name="Lukacs Z."/>
            <person name="Mihaltcheva S."/>
            <person name="Morgado L.N."/>
            <person name="Niskanen T."/>
            <person name="Noordeloos M.E."/>
            <person name="Ohm R.A."/>
            <person name="Ortiz-Santana B."/>
            <person name="Ovrebo C."/>
            <person name="Racz N."/>
            <person name="Riley R."/>
            <person name="Savchenko A."/>
            <person name="Shiryaev A."/>
            <person name="Soop K."/>
            <person name="Spirin V."/>
            <person name="Szebenyi C."/>
            <person name="Tomsovsky M."/>
            <person name="Tulloss R.E."/>
            <person name="Uehling J."/>
            <person name="Grigoriev I.V."/>
            <person name="Vagvolgyi C."/>
            <person name="Papp T."/>
            <person name="Martin F.M."/>
            <person name="Miettinen O."/>
            <person name="Hibbett D.S."/>
            <person name="Nagy L.G."/>
        </authorList>
    </citation>
    <scope>NUCLEOTIDE SEQUENCE [LARGE SCALE GENOMIC DNA]</scope>
    <source>
        <strain evidence="3 4">CBS 962.96</strain>
    </source>
</reference>
<feature type="region of interest" description="Disordered" evidence="1">
    <location>
        <begin position="503"/>
        <end position="571"/>
    </location>
</feature>
<protein>
    <recommendedName>
        <fullName evidence="2">Gfd2/YDR514C-like C-terminal domain-containing protein</fullName>
    </recommendedName>
</protein>
<feature type="domain" description="Gfd2/YDR514C-like C-terminal" evidence="2">
    <location>
        <begin position="156"/>
        <end position="288"/>
    </location>
</feature>
<evidence type="ECO:0000256" key="1">
    <source>
        <dbReference type="SAM" id="MobiDB-lite"/>
    </source>
</evidence>
<feature type="compositionally biased region" description="Low complexity" evidence="1">
    <location>
        <begin position="551"/>
        <end position="571"/>
    </location>
</feature>
<evidence type="ECO:0000313" key="4">
    <source>
        <dbReference type="Proteomes" id="UP000297245"/>
    </source>
</evidence>
<proteinExistence type="predicted"/>
<dbReference type="Pfam" id="PF21762">
    <property type="entry name" value="DEDDh_C"/>
    <property type="match status" value="1"/>
</dbReference>
<dbReference type="AlphaFoldDB" id="A0A4S8M2V7"/>
<feature type="compositionally biased region" description="Polar residues" evidence="1">
    <location>
        <begin position="518"/>
        <end position="530"/>
    </location>
</feature>
<dbReference type="PANTHER" id="PTHR28083:SF1">
    <property type="entry name" value="GOOD FOR FULL DBP5 ACTIVITY PROTEIN 2"/>
    <property type="match status" value="1"/>
</dbReference>
<keyword evidence="4" id="KW-1185">Reference proteome</keyword>